<dbReference type="EMBL" id="JBHRWN010000002">
    <property type="protein sequence ID" value="MFC3477719.1"/>
    <property type="molecule type" value="Genomic_DNA"/>
</dbReference>
<comment type="caution">
    <text evidence="5">The sequence shown here is derived from an EMBL/GenBank/DDBJ whole genome shotgun (WGS) entry which is preliminary data.</text>
</comment>
<keyword evidence="1 5" id="KW-0808">Transferase</keyword>
<dbReference type="SUPFAM" id="SSF55729">
    <property type="entry name" value="Acyl-CoA N-acyltransferases (Nat)"/>
    <property type="match status" value="1"/>
</dbReference>
<evidence type="ECO:0000256" key="1">
    <source>
        <dbReference type="ARBA" id="ARBA00022679"/>
    </source>
</evidence>
<evidence type="ECO:0000256" key="3">
    <source>
        <dbReference type="ARBA" id="ARBA00038502"/>
    </source>
</evidence>
<dbReference type="InterPro" id="IPR016181">
    <property type="entry name" value="Acyl_CoA_acyltransferase"/>
</dbReference>
<dbReference type="Pfam" id="PF13302">
    <property type="entry name" value="Acetyltransf_3"/>
    <property type="match status" value="1"/>
</dbReference>
<dbReference type="GeneID" id="69116347"/>
<feature type="domain" description="N-acetyltransferase" evidence="4">
    <location>
        <begin position="12"/>
        <end position="172"/>
    </location>
</feature>
<evidence type="ECO:0000256" key="2">
    <source>
        <dbReference type="ARBA" id="ARBA00023315"/>
    </source>
</evidence>
<dbReference type="InterPro" id="IPR000182">
    <property type="entry name" value="GNAT_dom"/>
</dbReference>
<dbReference type="PROSITE" id="PS51186">
    <property type="entry name" value="GNAT"/>
    <property type="match status" value="1"/>
</dbReference>
<dbReference type="Proteomes" id="UP001595660">
    <property type="component" value="Unassembled WGS sequence"/>
</dbReference>
<dbReference type="AlphaFoldDB" id="A0ABD5NF02"/>
<evidence type="ECO:0000259" key="4">
    <source>
        <dbReference type="PROSITE" id="PS51186"/>
    </source>
</evidence>
<sequence length="181" mass="19799">MPGATFAEGDSVALRTVEEDDLDFVQTARNDPAVRRPLTLNRPANGEQIRTFFENAVCDDDSVSLLACEADGDDPEAVGALALFDEDDVAGTATISYWIAPDHWGNGYATEAAELLCEHAFDDRRLNKLRADVLVSNDASRGVLESVGFEREGTLREEKFVGGDYEDVHRYGLLAAEWGGR</sequence>
<dbReference type="EC" id="2.3.-.-" evidence="5"/>
<protein>
    <submittedName>
        <fullName evidence="5">GNAT family N-acetyltransferase</fullName>
        <ecNumber evidence="5">2.3.-.-</ecNumber>
    </submittedName>
</protein>
<name>A0ABD5NF02_9EURY</name>
<dbReference type="RefSeq" id="WP_232571158.1">
    <property type="nucleotide sequence ID" value="NZ_CP089466.1"/>
</dbReference>
<proteinExistence type="inferred from homology"/>
<keyword evidence="6" id="KW-1185">Reference proteome</keyword>
<organism evidence="5 6">
    <name type="scientific">Halobacterium litoreum</name>
    <dbReference type="NCBI Taxonomy" id="2039234"/>
    <lineage>
        <taxon>Archaea</taxon>
        <taxon>Methanobacteriati</taxon>
        <taxon>Methanobacteriota</taxon>
        <taxon>Stenosarchaea group</taxon>
        <taxon>Halobacteria</taxon>
        <taxon>Halobacteriales</taxon>
        <taxon>Halobacteriaceae</taxon>
        <taxon>Halobacterium</taxon>
    </lineage>
</organism>
<gene>
    <name evidence="5" type="ORF">ACFOKC_08275</name>
</gene>
<dbReference type="CDD" id="cd04301">
    <property type="entry name" value="NAT_SF"/>
    <property type="match status" value="1"/>
</dbReference>
<evidence type="ECO:0000313" key="5">
    <source>
        <dbReference type="EMBL" id="MFC3477719.1"/>
    </source>
</evidence>
<dbReference type="Gene3D" id="3.40.630.30">
    <property type="match status" value="1"/>
</dbReference>
<reference evidence="5 6" key="1">
    <citation type="journal article" date="2019" name="Int. J. Syst. Evol. Microbiol.">
        <title>The Global Catalogue of Microorganisms (GCM) 10K type strain sequencing project: providing services to taxonomists for standard genome sequencing and annotation.</title>
        <authorList>
            <consortium name="The Broad Institute Genomics Platform"/>
            <consortium name="The Broad Institute Genome Sequencing Center for Infectious Disease"/>
            <person name="Wu L."/>
            <person name="Ma J."/>
        </authorList>
    </citation>
    <scope>NUCLEOTIDE SEQUENCE [LARGE SCALE GENOMIC DNA]</scope>
    <source>
        <strain evidence="5 6">CGMCC 1.12562</strain>
    </source>
</reference>
<comment type="similarity">
    <text evidence="3">Belongs to the acetyltransferase family. RimJ subfamily.</text>
</comment>
<keyword evidence="2 5" id="KW-0012">Acyltransferase</keyword>
<evidence type="ECO:0000313" key="6">
    <source>
        <dbReference type="Proteomes" id="UP001595660"/>
    </source>
</evidence>
<accession>A0ABD5NF02</accession>
<dbReference type="InterPro" id="IPR051531">
    <property type="entry name" value="N-acetyltransferase"/>
</dbReference>
<dbReference type="PANTHER" id="PTHR43792">
    <property type="entry name" value="GNAT FAMILY, PUTATIVE (AFU_ORTHOLOGUE AFUA_3G00765)-RELATED-RELATED"/>
    <property type="match status" value="1"/>
</dbReference>
<dbReference type="PANTHER" id="PTHR43792:SF8">
    <property type="entry name" value="[RIBOSOMAL PROTEIN US5]-ALANINE N-ACETYLTRANSFERASE"/>
    <property type="match status" value="1"/>
</dbReference>
<dbReference type="GO" id="GO:0016746">
    <property type="term" value="F:acyltransferase activity"/>
    <property type="evidence" value="ECO:0007669"/>
    <property type="project" value="UniProtKB-KW"/>
</dbReference>